<evidence type="ECO:0000313" key="3">
    <source>
        <dbReference type="WBParaSite" id="SSLN_0000483501-mRNA-1"/>
    </source>
</evidence>
<reference evidence="3" key="1">
    <citation type="submission" date="2016-06" db="UniProtKB">
        <authorList>
            <consortium name="WormBaseParasite"/>
        </authorList>
    </citation>
    <scope>IDENTIFICATION</scope>
</reference>
<evidence type="ECO:0000313" key="2">
    <source>
        <dbReference type="Proteomes" id="UP000275846"/>
    </source>
</evidence>
<reference evidence="1 2" key="2">
    <citation type="submission" date="2018-11" db="EMBL/GenBank/DDBJ databases">
        <authorList>
            <consortium name="Pathogen Informatics"/>
        </authorList>
    </citation>
    <scope>NUCLEOTIDE SEQUENCE [LARGE SCALE GENOMIC DNA]</scope>
    <source>
        <strain evidence="1 2">NST_G2</strain>
    </source>
</reference>
<sequence>MRGMDKRLHRQLTASLRATNDPENWTDHLPLSDLDCSTAELLQV</sequence>
<dbReference type="Proteomes" id="UP000275846">
    <property type="component" value="Unassembled WGS sequence"/>
</dbReference>
<gene>
    <name evidence="1" type="ORF">SSLN_LOCUS4680</name>
</gene>
<dbReference type="EMBL" id="UYSU01032958">
    <property type="protein sequence ID" value="VDL91065.1"/>
    <property type="molecule type" value="Genomic_DNA"/>
</dbReference>
<dbReference type="OrthoDB" id="10053156at2759"/>
<protein>
    <submittedName>
        <fullName evidence="3">Transposase</fullName>
    </submittedName>
</protein>
<proteinExistence type="predicted"/>
<organism evidence="3">
    <name type="scientific">Schistocephalus solidus</name>
    <name type="common">Tapeworm</name>
    <dbReference type="NCBI Taxonomy" id="70667"/>
    <lineage>
        <taxon>Eukaryota</taxon>
        <taxon>Metazoa</taxon>
        <taxon>Spiralia</taxon>
        <taxon>Lophotrochozoa</taxon>
        <taxon>Platyhelminthes</taxon>
        <taxon>Cestoda</taxon>
        <taxon>Eucestoda</taxon>
        <taxon>Diphyllobothriidea</taxon>
        <taxon>Diphyllobothriidae</taxon>
        <taxon>Schistocephalus</taxon>
    </lineage>
</organism>
<keyword evidence="2" id="KW-1185">Reference proteome</keyword>
<name>A0A183SKD2_SCHSO</name>
<accession>A0A183SKD2</accession>
<evidence type="ECO:0000313" key="1">
    <source>
        <dbReference type="EMBL" id="VDL91065.1"/>
    </source>
</evidence>
<dbReference type="WBParaSite" id="SSLN_0000483501-mRNA-1">
    <property type="protein sequence ID" value="SSLN_0000483501-mRNA-1"/>
    <property type="gene ID" value="SSLN_0000483501"/>
</dbReference>
<dbReference type="AlphaFoldDB" id="A0A183SKD2"/>